<comment type="caution">
    <text evidence="2">The sequence shown here is derived from an EMBL/GenBank/DDBJ whole genome shotgun (WGS) entry which is preliminary data.</text>
</comment>
<feature type="region of interest" description="Disordered" evidence="1">
    <location>
        <begin position="56"/>
        <end position="76"/>
    </location>
</feature>
<dbReference type="EMBL" id="JASNQZ010000005">
    <property type="protein sequence ID" value="KAL0957488.1"/>
    <property type="molecule type" value="Genomic_DNA"/>
</dbReference>
<feature type="region of interest" description="Disordered" evidence="1">
    <location>
        <begin position="1"/>
        <end position="37"/>
    </location>
</feature>
<evidence type="ECO:0000256" key="1">
    <source>
        <dbReference type="SAM" id="MobiDB-lite"/>
    </source>
</evidence>
<sequence length="149" mass="16592">MYTSSSESPETNTIPLPVLFHGGETESEPSLTTPLSPCSPQLIDRLRYIDEIEAKHMQIDAPRSPSPTVSDFTPGDADMQAQALTALFNPEEYLMFSDDDDNEYSPLPRYPRIQERLLTFRTTFLSTGIQEAPTAPLATLPDCQRTCHG</sequence>
<keyword evidence="3" id="KW-1185">Reference proteome</keyword>
<proteinExistence type="predicted"/>
<protein>
    <submittedName>
        <fullName evidence="2">Uncharacterized protein</fullName>
    </submittedName>
</protein>
<reference evidence="3" key="1">
    <citation type="submission" date="2024-06" db="EMBL/GenBank/DDBJ databases">
        <title>Multi-omics analyses provide insights into the biosynthesis of the anticancer antibiotic pleurotin in Hohenbuehelia grisea.</title>
        <authorList>
            <person name="Weaver J.A."/>
            <person name="Alberti F."/>
        </authorList>
    </citation>
    <scope>NUCLEOTIDE SEQUENCE [LARGE SCALE GENOMIC DNA]</scope>
    <source>
        <strain evidence="3">T-177</strain>
    </source>
</reference>
<evidence type="ECO:0000313" key="2">
    <source>
        <dbReference type="EMBL" id="KAL0957488.1"/>
    </source>
</evidence>
<evidence type="ECO:0000313" key="3">
    <source>
        <dbReference type="Proteomes" id="UP001556367"/>
    </source>
</evidence>
<accession>A0ABR3JQE1</accession>
<organism evidence="2 3">
    <name type="scientific">Hohenbuehelia grisea</name>
    <dbReference type="NCBI Taxonomy" id="104357"/>
    <lineage>
        <taxon>Eukaryota</taxon>
        <taxon>Fungi</taxon>
        <taxon>Dikarya</taxon>
        <taxon>Basidiomycota</taxon>
        <taxon>Agaricomycotina</taxon>
        <taxon>Agaricomycetes</taxon>
        <taxon>Agaricomycetidae</taxon>
        <taxon>Agaricales</taxon>
        <taxon>Pleurotineae</taxon>
        <taxon>Pleurotaceae</taxon>
        <taxon>Hohenbuehelia</taxon>
    </lineage>
</organism>
<name>A0ABR3JQE1_9AGAR</name>
<gene>
    <name evidence="2" type="ORF">HGRIS_001281</name>
</gene>
<dbReference type="Proteomes" id="UP001556367">
    <property type="component" value="Unassembled WGS sequence"/>
</dbReference>
<feature type="compositionally biased region" description="Polar residues" evidence="1">
    <location>
        <begin position="1"/>
        <end position="14"/>
    </location>
</feature>